<sequence length="279" mass="28981">MDDLAFAAHEDGMNGNAPSPASSAPASGSARRPVALVTGGAVRIGRAITLRLAAEGHDVAIHVRRPGPEAEATRSAAEALGARAAIIPAELADADAVQGVVPAAVAALGPLDLLVNNASEFHNDAVGDLEPDLWDRHFAVNLRAPVFLAEAFAEQLVEGAHGAVVNIIDQRVLKPAPACFSYSLTKSALWTATRMLAQSLAPRVRVNGVGPGPTLANARQRPGDFARQSSSVLLGRGPTPEEIAEAVFFLARTPSITGQMIAVDGGQHLAWRTPDIEAD</sequence>
<dbReference type="NCBIfam" id="NF006597">
    <property type="entry name" value="PRK09134.1"/>
    <property type="match status" value="1"/>
</dbReference>
<accession>A0A5S9NXN1</accession>
<dbReference type="RefSeq" id="WP_244616698.1">
    <property type="nucleotide sequence ID" value="NZ_CACSAS010000001.1"/>
</dbReference>
<evidence type="ECO:0000256" key="2">
    <source>
        <dbReference type="ARBA" id="ARBA00023002"/>
    </source>
</evidence>
<dbReference type="Pfam" id="PF13561">
    <property type="entry name" value="adh_short_C2"/>
    <property type="match status" value="1"/>
</dbReference>
<comment type="similarity">
    <text evidence="1">Belongs to the short-chain dehydrogenases/reductases (SDR) family.</text>
</comment>
<dbReference type="GO" id="GO:0004316">
    <property type="term" value="F:3-oxoacyl-[acyl-carrier-protein] reductase (NADPH) activity"/>
    <property type="evidence" value="ECO:0007669"/>
    <property type="project" value="UniProtKB-EC"/>
</dbReference>
<dbReference type="InterPro" id="IPR036291">
    <property type="entry name" value="NAD(P)-bd_dom_sf"/>
</dbReference>
<keyword evidence="2 4" id="KW-0560">Oxidoreductase</keyword>
<dbReference type="PRINTS" id="PR00080">
    <property type="entry name" value="SDRFAMILY"/>
</dbReference>
<dbReference type="PANTHER" id="PTHR43639">
    <property type="entry name" value="OXIDOREDUCTASE, SHORT-CHAIN DEHYDROGENASE/REDUCTASE FAMILY (AFU_ORTHOLOGUE AFUA_5G02870)"/>
    <property type="match status" value="1"/>
</dbReference>
<evidence type="ECO:0000313" key="4">
    <source>
        <dbReference type="EMBL" id="CAA0095470.1"/>
    </source>
</evidence>
<dbReference type="PANTHER" id="PTHR43639:SF1">
    <property type="entry name" value="SHORT-CHAIN DEHYDROGENASE_REDUCTASE FAMILY PROTEIN"/>
    <property type="match status" value="1"/>
</dbReference>
<organism evidence="4 5">
    <name type="scientific">Starkeya nomas</name>
    <dbReference type="NCBI Taxonomy" id="2666134"/>
    <lineage>
        <taxon>Bacteria</taxon>
        <taxon>Pseudomonadati</taxon>
        <taxon>Pseudomonadota</taxon>
        <taxon>Alphaproteobacteria</taxon>
        <taxon>Hyphomicrobiales</taxon>
        <taxon>Xanthobacteraceae</taxon>
        <taxon>Starkeya</taxon>
    </lineage>
</organism>
<gene>
    <name evidence="4" type="primary">fabG_11</name>
    <name evidence="4" type="ORF">STARVERO_01879</name>
</gene>
<protein>
    <submittedName>
        <fullName evidence="4">3-oxoacyl-[acyl-carrier-protein] reductase FabG</fullName>
        <ecNumber evidence="4">1.1.1.100</ecNumber>
    </submittedName>
</protein>
<feature type="compositionally biased region" description="Low complexity" evidence="3">
    <location>
        <begin position="14"/>
        <end position="30"/>
    </location>
</feature>
<dbReference type="InterPro" id="IPR002347">
    <property type="entry name" value="SDR_fam"/>
</dbReference>
<evidence type="ECO:0000313" key="5">
    <source>
        <dbReference type="Proteomes" id="UP000433050"/>
    </source>
</evidence>
<dbReference type="PRINTS" id="PR00081">
    <property type="entry name" value="GDHRDH"/>
</dbReference>
<dbReference type="EC" id="1.1.1.100" evidence="4"/>
<dbReference type="EMBL" id="CACSAS010000001">
    <property type="protein sequence ID" value="CAA0095470.1"/>
    <property type="molecule type" value="Genomic_DNA"/>
</dbReference>
<dbReference type="Proteomes" id="UP000433050">
    <property type="component" value="Unassembled WGS sequence"/>
</dbReference>
<proteinExistence type="inferred from homology"/>
<dbReference type="Gene3D" id="3.40.50.720">
    <property type="entry name" value="NAD(P)-binding Rossmann-like Domain"/>
    <property type="match status" value="1"/>
</dbReference>
<dbReference type="SUPFAM" id="SSF51735">
    <property type="entry name" value="NAD(P)-binding Rossmann-fold domains"/>
    <property type="match status" value="1"/>
</dbReference>
<name>A0A5S9NXN1_9HYPH</name>
<dbReference type="AlphaFoldDB" id="A0A5S9NXN1"/>
<evidence type="ECO:0000256" key="3">
    <source>
        <dbReference type="SAM" id="MobiDB-lite"/>
    </source>
</evidence>
<reference evidence="4 5" key="1">
    <citation type="submission" date="2019-12" db="EMBL/GenBank/DDBJ databases">
        <authorList>
            <person name="Reyes-Prieto M."/>
        </authorList>
    </citation>
    <scope>NUCLEOTIDE SEQUENCE [LARGE SCALE GENOMIC DNA]</scope>
    <source>
        <strain evidence="4">HF14-78462</strain>
    </source>
</reference>
<keyword evidence="5" id="KW-1185">Reference proteome</keyword>
<feature type="region of interest" description="Disordered" evidence="3">
    <location>
        <begin position="10"/>
        <end position="30"/>
    </location>
</feature>
<evidence type="ECO:0000256" key="1">
    <source>
        <dbReference type="ARBA" id="ARBA00006484"/>
    </source>
</evidence>